<gene>
    <name evidence="1" type="ORF">D0Y65_024039</name>
</gene>
<dbReference type="EMBL" id="QZWG01000009">
    <property type="protein sequence ID" value="RZB91868.1"/>
    <property type="molecule type" value="Genomic_DNA"/>
</dbReference>
<evidence type="ECO:0000313" key="2">
    <source>
        <dbReference type="Proteomes" id="UP000289340"/>
    </source>
</evidence>
<dbReference type="AlphaFoldDB" id="A0A445J0H9"/>
<organism evidence="1 2">
    <name type="scientific">Glycine soja</name>
    <name type="common">Wild soybean</name>
    <dbReference type="NCBI Taxonomy" id="3848"/>
    <lineage>
        <taxon>Eukaryota</taxon>
        <taxon>Viridiplantae</taxon>
        <taxon>Streptophyta</taxon>
        <taxon>Embryophyta</taxon>
        <taxon>Tracheophyta</taxon>
        <taxon>Spermatophyta</taxon>
        <taxon>Magnoliopsida</taxon>
        <taxon>eudicotyledons</taxon>
        <taxon>Gunneridae</taxon>
        <taxon>Pentapetalae</taxon>
        <taxon>rosids</taxon>
        <taxon>fabids</taxon>
        <taxon>Fabales</taxon>
        <taxon>Fabaceae</taxon>
        <taxon>Papilionoideae</taxon>
        <taxon>50 kb inversion clade</taxon>
        <taxon>NPAAA clade</taxon>
        <taxon>indigoferoid/millettioid clade</taxon>
        <taxon>Phaseoleae</taxon>
        <taxon>Glycine</taxon>
        <taxon>Glycine subgen. Soja</taxon>
    </lineage>
</organism>
<name>A0A445J0H9_GLYSO</name>
<sequence length="147" mass="16228">MSRELVWRELPGRCLVGEDCVIWEGIWRRSCAFSWGEVINEGQAIGYLDQFGTGLPIKFQLFGVISFGKGKHDKLLTESSRKIDAIRNRLTVLDMKLDSKPSYVETFAIGLALGATLKGIGAIAPHIIASLFQIWNSVSTATKSSPQ</sequence>
<comment type="caution">
    <text evidence="1">The sequence shown here is derived from an EMBL/GenBank/DDBJ whole genome shotgun (WGS) entry which is preliminary data.</text>
</comment>
<evidence type="ECO:0000313" key="1">
    <source>
        <dbReference type="EMBL" id="RZB91868.1"/>
    </source>
</evidence>
<protein>
    <submittedName>
        <fullName evidence="1">Uncharacterized protein</fullName>
    </submittedName>
</protein>
<keyword evidence="2" id="KW-1185">Reference proteome</keyword>
<proteinExistence type="predicted"/>
<reference evidence="1 2" key="1">
    <citation type="submission" date="2018-09" db="EMBL/GenBank/DDBJ databases">
        <title>A high-quality reference genome of wild soybean provides a powerful tool to mine soybean genomes.</title>
        <authorList>
            <person name="Xie M."/>
            <person name="Chung C.Y.L."/>
            <person name="Li M.-W."/>
            <person name="Wong F.-L."/>
            <person name="Chan T.-F."/>
            <person name="Lam H.-M."/>
        </authorList>
    </citation>
    <scope>NUCLEOTIDE SEQUENCE [LARGE SCALE GENOMIC DNA]</scope>
    <source>
        <strain evidence="2">cv. W05</strain>
        <tissue evidence="1">Hypocotyl of etiolated seedlings</tissue>
    </source>
</reference>
<accession>A0A445J0H9</accession>
<dbReference type="Proteomes" id="UP000289340">
    <property type="component" value="Chromosome 9"/>
</dbReference>